<sequence length="120" mass="12551">MIKTLRDQLAKDLDVLGVPVANGWPDRITPPVLLVVPPASAVHVTAGPNFTEYTVALDVVVLAGKASPALALNALEELVEGVLSNTVDWSLSGVDSPSLVTISGTEYLGTVVHLSKPTRL</sequence>
<dbReference type="RefSeq" id="WP_203844868.1">
    <property type="nucleotide sequence ID" value="NZ_BAAAVW010000002.1"/>
</dbReference>
<dbReference type="Proteomes" id="UP000660611">
    <property type="component" value="Unassembled WGS sequence"/>
</dbReference>
<protein>
    <submittedName>
        <fullName evidence="1">Uncharacterized protein</fullName>
    </submittedName>
</protein>
<proteinExistence type="predicted"/>
<accession>A0A919U621</accession>
<reference evidence="1" key="1">
    <citation type="submission" date="2021-01" db="EMBL/GenBank/DDBJ databases">
        <title>Whole genome shotgun sequence of Dactylosporangium siamense NBRC 106093.</title>
        <authorList>
            <person name="Komaki H."/>
            <person name="Tamura T."/>
        </authorList>
    </citation>
    <scope>NUCLEOTIDE SEQUENCE</scope>
    <source>
        <strain evidence="1">NBRC 106093</strain>
    </source>
</reference>
<name>A0A919U621_9ACTN</name>
<gene>
    <name evidence="1" type="ORF">Dsi01nite_010280</name>
</gene>
<dbReference type="AlphaFoldDB" id="A0A919U621"/>
<comment type="caution">
    <text evidence="1">The sequence shown here is derived from an EMBL/GenBank/DDBJ whole genome shotgun (WGS) entry which is preliminary data.</text>
</comment>
<dbReference type="EMBL" id="BONQ01000018">
    <property type="protein sequence ID" value="GIG42987.1"/>
    <property type="molecule type" value="Genomic_DNA"/>
</dbReference>
<evidence type="ECO:0000313" key="2">
    <source>
        <dbReference type="Proteomes" id="UP000660611"/>
    </source>
</evidence>
<keyword evidence="2" id="KW-1185">Reference proteome</keyword>
<evidence type="ECO:0000313" key="1">
    <source>
        <dbReference type="EMBL" id="GIG42987.1"/>
    </source>
</evidence>
<organism evidence="1 2">
    <name type="scientific">Dactylosporangium siamense</name>
    <dbReference type="NCBI Taxonomy" id="685454"/>
    <lineage>
        <taxon>Bacteria</taxon>
        <taxon>Bacillati</taxon>
        <taxon>Actinomycetota</taxon>
        <taxon>Actinomycetes</taxon>
        <taxon>Micromonosporales</taxon>
        <taxon>Micromonosporaceae</taxon>
        <taxon>Dactylosporangium</taxon>
    </lineage>
</organism>